<dbReference type="AlphaFoldDB" id="A0A852TCE9"/>
<reference evidence="3" key="2">
    <citation type="submission" date="2020-08" db="EMBL/GenBank/DDBJ databases">
        <title>The Agave Microbiome: Exploring the role of microbial communities in plant adaptations to desert environments.</title>
        <authorList>
            <person name="Partida-Martinez L.P."/>
        </authorList>
    </citation>
    <scope>NUCLEOTIDE SEQUENCE [LARGE SCALE GENOMIC DNA]</scope>
    <source>
        <strain evidence="3">AT2.8</strain>
    </source>
</reference>
<evidence type="ECO:0000313" key="3">
    <source>
        <dbReference type="Proteomes" id="UP000548423"/>
    </source>
</evidence>
<name>A0A852TCE9_9BACI</name>
<protein>
    <submittedName>
        <fullName evidence="2">Cytochrome c-type biogenesis protein CcmI</fullName>
    </submittedName>
</protein>
<gene>
    <name evidence="2" type="ORF">F4694_001733</name>
</gene>
<evidence type="ECO:0000313" key="2">
    <source>
        <dbReference type="EMBL" id="NYE04984.1"/>
    </source>
</evidence>
<dbReference type="Proteomes" id="UP000548423">
    <property type="component" value="Unassembled WGS sequence"/>
</dbReference>
<keyword evidence="1" id="KW-0812">Transmembrane</keyword>
<accession>A0A852TCE9</accession>
<reference evidence="3" key="1">
    <citation type="submission" date="2020-07" db="EMBL/GenBank/DDBJ databases">
        <authorList>
            <person name="Partida-Martinez L."/>
            <person name="Huntemann M."/>
            <person name="Clum A."/>
            <person name="Wang J."/>
            <person name="Palaniappan K."/>
            <person name="Ritter S."/>
            <person name="Chen I.-M."/>
            <person name="Stamatis D."/>
            <person name="Reddy T."/>
            <person name="O'Malley R."/>
            <person name="Daum C."/>
            <person name="Shapiro N."/>
            <person name="Ivanova N."/>
            <person name="Kyrpides N."/>
            <person name="Woyke T."/>
        </authorList>
    </citation>
    <scope>NUCLEOTIDE SEQUENCE [LARGE SCALE GENOMIC DNA]</scope>
    <source>
        <strain evidence="3">AT2.8</strain>
    </source>
</reference>
<sequence length="125" mass="14306">MQEISIVSMIFTAALVLICLFLVLAPFFSLNSYLSFANKGQDSATNKEVLLSTLNELEFEYKMDKISHADYKNLKKQYEAQVVSIMKDEEEQMTSQTVDKDLMAEIEREIEASMKSYQNKKGEGK</sequence>
<organism evidence="2 3">
    <name type="scientific">Neobacillus niacini</name>
    <dbReference type="NCBI Taxonomy" id="86668"/>
    <lineage>
        <taxon>Bacteria</taxon>
        <taxon>Bacillati</taxon>
        <taxon>Bacillota</taxon>
        <taxon>Bacilli</taxon>
        <taxon>Bacillales</taxon>
        <taxon>Bacillaceae</taxon>
        <taxon>Neobacillus</taxon>
    </lineage>
</organism>
<keyword evidence="1" id="KW-0472">Membrane</keyword>
<evidence type="ECO:0000256" key="1">
    <source>
        <dbReference type="SAM" id="Phobius"/>
    </source>
</evidence>
<dbReference type="EMBL" id="JACCBX010000003">
    <property type="protein sequence ID" value="NYE04984.1"/>
    <property type="molecule type" value="Genomic_DNA"/>
</dbReference>
<keyword evidence="1" id="KW-1133">Transmembrane helix</keyword>
<proteinExistence type="predicted"/>
<comment type="caution">
    <text evidence="2">The sequence shown here is derived from an EMBL/GenBank/DDBJ whole genome shotgun (WGS) entry which is preliminary data.</text>
</comment>
<feature type="transmembrane region" description="Helical" evidence="1">
    <location>
        <begin position="6"/>
        <end position="30"/>
    </location>
</feature>